<dbReference type="Proteomes" id="UP000461670">
    <property type="component" value="Unassembled WGS sequence"/>
</dbReference>
<protein>
    <submittedName>
        <fullName evidence="1">Protein translocase subunit SecA</fullName>
    </submittedName>
</protein>
<proteinExistence type="predicted"/>
<evidence type="ECO:0000313" key="2">
    <source>
        <dbReference type="Proteomes" id="UP000461670"/>
    </source>
</evidence>
<dbReference type="InterPro" id="IPR004027">
    <property type="entry name" value="SEC_C_motif"/>
</dbReference>
<evidence type="ECO:0000313" key="1">
    <source>
        <dbReference type="EMBL" id="KAF1018301.1"/>
    </source>
</evidence>
<name>A0A7V8FKN4_9BURK</name>
<sequence>MTDSTTPITADDGAHDYIEELEDLLDAAREQLAELPQWEFCDGFLAALVCTRRAIPADEWEPPRKDAETAGLIEDALAIVNELTEDDAGPYTISGMGDDFPPGMSEDRLDLFGEAIWACYDLRALWKSIGPRVLQVRRAPEPGRNDACPCGSGKKYKQCHGR</sequence>
<reference evidence="2" key="1">
    <citation type="journal article" date="2020" name="MBio">
        <title>Horizontal gene transfer to a defensive symbiont with a reduced genome amongst a multipartite beetle microbiome.</title>
        <authorList>
            <person name="Waterworth S.C."/>
            <person name="Florez L.V."/>
            <person name="Rees E.R."/>
            <person name="Hertweck C."/>
            <person name="Kaltenpoth M."/>
            <person name="Kwan J.C."/>
        </authorList>
    </citation>
    <scope>NUCLEOTIDE SEQUENCE [LARGE SCALE GENOMIC DNA]</scope>
</reference>
<gene>
    <name evidence="1" type="primary">secA_2</name>
    <name evidence="1" type="ORF">GAK30_03736</name>
</gene>
<organism evidence="1 2">
    <name type="scientific">Paracidovorax wautersii</name>
    <dbReference type="NCBI Taxonomy" id="1177982"/>
    <lineage>
        <taxon>Bacteria</taxon>
        <taxon>Pseudomonadati</taxon>
        <taxon>Pseudomonadota</taxon>
        <taxon>Betaproteobacteria</taxon>
        <taxon>Burkholderiales</taxon>
        <taxon>Comamonadaceae</taxon>
        <taxon>Paracidovorax</taxon>
    </lineage>
</organism>
<dbReference type="Gene3D" id="3.10.450.50">
    <property type="match status" value="1"/>
</dbReference>
<dbReference type="EMBL" id="WNDQ01000092">
    <property type="protein sequence ID" value="KAF1018301.1"/>
    <property type="molecule type" value="Genomic_DNA"/>
</dbReference>
<dbReference type="SUPFAM" id="SSF103642">
    <property type="entry name" value="Sec-C motif"/>
    <property type="match status" value="1"/>
</dbReference>
<accession>A0A7V8FKN4</accession>
<dbReference type="AlphaFoldDB" id="A0A7V8FKN4"/>
<comment type="caution">
    <text evidence="1">The sequence shown here is derived from an EMBL/GenBank/DDBJ whole genome shotgun (WGS) entry which is preliminary data.</text>
</comment>
<dbReference type="Pfam" id="PF02810">
    <property type="entry name" value="SEC-C"/>
    <property type="match status" value="1"/>
</dbReference>
<dbReference type="Pfam" id="PF03695">
    <property type="entry name" value="UPF0149"/>
    <property type="match status" value="1"/>
</dbReference>
<dbReference type="InterPro" id="IPR011978">
    <property type="entry name" value="YgfB-like"/>
</dbReference>